<dbReference type="AlphaFoldDB" id="A0A455U818"/>
<dbReference type="GO" id="GO:0005737">
    <property type="term" value="C:cytoplasm"/>
    <property type="evidence" value="ECO:0007669"/>
    <property type="project" value="TreeGrafter"/>
</dbReference>
<dbReference type="GO" id="GO:0004016">
    <property type="term" value="F:adenylate cyclase activity"/>
    <property type="evidence" value="ECO:0007669"/>
    <property type="project" value="TreeGrafter"/>
</dbReference>
<dbReference type="PANTHER" id="PTHR16305">
    <property type="entry name" value="TESTICULAR SOLUBLE ADENYLYL CYCLASE"/>
    <property type="match status" value="1"/>
</dbReference>
<dbReference type="GO" id="GO:0005524">
    <property type="term" value="F:ATP binding"/>
    <property type="evidence" value="ECO:0007669"/>
    <property type="project" value="UniProtKB-KW"/>
</dbReference>
<dbReference type="Proteomes" id="UP000320231">
    <property type="component" value="Chromosome"/>
</dbReference>
<feature type="domain" description="Orc1-like AAA ATPase" evidence="3">
    <location>
        <begin position="24"/>
        <end position="123"/>
    </location>
</feature>
<dbReference type="PANTHER" id="PTHR16305:SF28">
    <property type="entry name" value="GUANYLATE CYCLASE DOMAIN-CONTAINING PROTEIN"/>
    <property type="match status" value="1"/>
</dbReference>
<reference evidence="4 5" key="1">
    <citation type="journal article" date="2019" name="Microbiol. Resour. Announc.">
        <title>Complete Genome Sequence of Halomonas sulfidaeris Strain Esulfide1 Isolated from a Metal Sulfide Rock at a Depth of 2,200 Meters, Obtained Using Nanopore Sequencing.</title>
        <authorList>
            <person name="Saito M."/>
            <person name="Nishigata A."/>
            <person name="Galipon J."/>
            <person name="Arakawa K."/>
        </authorList>
    </citation>
    <scope>NUCLEOTIDE SEQUENCE [LARGE SCALE GENOMIC DNA]</scope>
    <source>
        <strain evidence="4 5">ATCC BAA-803</strain>
    </source>
</reference>
<accession>A0A455U818</accession>
<evidence type="ECO:0000256" key="2">
    <source>
        <dbReference type="ARBA" id="ARBA00022840"/>
    </source>
</evidence>
<evidence type="ECO:0000259" key="3">
    <source>
        <dbReference type="Pfam" id="PF13191"/>
    </source>
</evidence>
<sequence>MLAAHYTAVSARPYGVARTLVSWYLTQTLTVDAIHELQASLGFDQLEPDRQHLLEEALGVHEVQEITQLAQSGEAVELVVMLLHRLIERQAATHTLVLMIDDLQWLDEPSFKVLAGLQARLPINTAFMLVASHHGRDQLPVKLHWDQQISLGNLDALQSSRLLSQLSRRYRIHLSPRLRNQIIERCDGVPCTCRRFVDAWIWIVVKGAVSSSMNCLKGY</sequence>
<dbReference type="Pfam" id="PF13191">
    <property type="entry name" value="AAA_16"/>
    <property type="match status" value="1"/>
</dbReference>
<keyword evidence="1" id="KW-0547">Nucleotide-binding</keyword>
<gene>
    <name evidence="4" type="ORF">HSBAA_36060</name>
</gene>
<proteinExistence type="predicted"/>
<dbReference type="InterPro" id="IPR041664">
    <property type="entry name" value="AAA_16"/>
</dbReference>
<keyword evidence="2" id="KW-0067">ATP-binding</keyword>
<dbReference type="KEGG" id="hsr:HSBAA_36060"/>
<evidence type="ECO:0000313" key="4">
    <source>
        <dbReference type="EMBL" id="BBI62300.1"/>
    </source>
</evidence>
<evidence type="ECO:0000256" key="1">
    <source>
        <dbReference type="ARBA" id="ARBA00022741"/>
    </source>
</evidence>
<protein>
    <recommendedName>
        <fullName evidence="3">Orc1-like AAA ATPase domain-containing protein</fullName>
    </recommendedName>
</protein>
<dbReference type="InterPro" id="IPR027417">
    <property type="entry name" value="P-loop_NTPase"/>
</dbReference>
<evidence type="ECO:0000313" key="5">
    <source>
        <dbReference type="Proteomes" id="UP000320231"/>
    </source>
</evidence>
<dbReference type="EMBL" id="AP019514">
    <property type="protein sequence ID" value="BBI62300.1"/>
    <property type="molecule type" value="Genomic_DNA"/>
</dbReference>
<name>A0A455U818_9GAMM</name>
<dbReference type="SUPFAM" id="SSF52540">
    <property type="entry name" value="P-loop containing nucleoside triphosphate hydrolases"/>
    <property type="match status" value="1"/>
</dbReference>
<organism evidence="4 5">
    <name type="scientific">Vreelandella sulfidaeris</name>
    <dbReference type="NCBI Taxonomy" id="115553"/>
    <lineage>
        <taxon>Bacteria</taxon>
        <taxon>Pseudomonadati</taxon>
        <taxon>Pseudomonadota</taxon>
        <taxon>Gammaproteobacteria</taxon>
        <taxon>Oceanospirillales</taxon>
        <taxon>Halomonadaceae</taxon>
        <taxon>Vreelandella</taxon>
    </lineage>
</organism>